<dbReference type="SUPFAM" id="SSF141322">
    <property type="entry name" value="NfeD domain-like"/>
    <property type="match status" value="1"/>
</dbReference>
<dbReference type="AlphaFoldDB" id="A0A8J7RHJ1"/>
<feature type="transmembrane region" description="Helical" evidence="5">
    <location>
        <begin position="286"/>
        <end position="303"/>
    </location>
</feature>
<sequence length="437" mass="47151">MLQVEDVEDEFEDLPDEPAPVVVDELDEDKRPTVSVITVQGSIGPTVSNYLSRGLETARERGDQMLIMELDTPGGLLNVTQDIVRMLLGSELPVAVYVSPEGANAGSAGTFITLAAHVAAMAPATSIGAASPVTMGGGEMDTVQQKKIFSYTESFIESVAERRDRNVEWAKSAVRDGASITSSEAVEINVVDFLAQDLDDLLDQMHDFEVNGHKLKTRDADVNRIDLNLAELFFGFIMRPEVLLILTLVSIYGILGEISNPGAIIPGVAGVIALILLLFGVAAMPINVAGFLLIGLALILFVMEAFTPTYGILLGSGAVAFFLGALMLFQDLPEDMRLSLAWLIPATIVTVMFFALVVYYGLRAQFGKTRSGVETMIGQKATAIEKIDQSRGRVSISGEIWNARSDTPIGKGEQCEVLEVQGLMLQVQPLNESIKQK</sequence>
<dbReference type="InterPro" id="IPR012340">
    <property type="entry name" value="NA-bd_OB-fold"/>
</dbReference>
<feature type="transmembrane region" description="Helical" evidence="5">
    <location>
        <begin position="310"/>
        <end position="329"/>
    </location>
</feature>
<feature type="transmembrane region" description="Helical" evidence="5">
    <location>
        <begin position="232"/>
        <end position="255"/>
    </location>
</feature>
<comment type="subcellular location">
    <subcellularLocation>
        <location evidence="1">Membrane</location>
        <topology evidence="1">Multi-pass membrane protein</topology>
    </subcellularLocation>
</comment>
<accession>A0A8J7RHJ1</accession>
<reference evidence="9" key="1">
    <citation type="submission" date="2021-02" db="EMBL/GenBank/DDBJ databases">
        <title>Natronogracilivirga saccharolytica gen. nov. sp. nov. a new anaerobic, haloalkiliphilic carbohydrate-fermenting bacterium from soda lake and proposing of Cyclonatronumiaceae fam. nov. in the phylum Balneolaeota.</title>
        <authorList>
            <person name="Zhilina T.N."/>
            <person name="Sorokin D.Y."/>
            <person name="Zavarzina D.G."/>
            <person name="Toshchakov S.V."/>
            <person name="Kublanov I.V."/>
        </authorList>
    </citation>
    <scope>NUCLEOTIDE SEQUENCE</scope>
    <source>
        <strain evidence="9">Z-1702</strain>
    </source>
</reference>
<dbReference type="SUPFAM" id="SSF52096">
    <property type="entry name" value="ClpP/crotonase"/>
    <property type="match status" value="1"/>
</dbReference>
<name>A0A8J7RHJ1_9BACT</name>
<dbReference type="InterPro" id="IPR056738">
    <property type="entry name" value="NfeD1b_N"/>
</dbReference>
<feature type="transmembrane region" description="Helical" evidence="5">
    <location>
        <begin position="341"/>
        <end position="362"/>
    </location>
</feature>
<dbReference type="InterPro" id="IPR056739">
    <property type="entry name" value="NfeD_membrane"/>
</dbReference>
<dbReference type="Pfam" id="PF24961">
    <property type="entry name" value="NfeD_membrane"/>
    <property type="match status" value="1"/>
</dbReference>
<proteinExistence type="predicted"/>
<feature type="transmembrane region" description="Helical" evidence="5">
    <location>
        <begin position="262"/>
        <end position="280"/>
    </location>
</feature>
<gene>
    <name evidence="9" type="ORF">NATSA_01435</name>
</gene>
<feature type="domain" description="NfeD1b N-terminal" evidence="8">
    <location>
        <begin position="34"/>
        <end position="186"/>
    </location>
</feature>
<evidence type="ECO:0000259" key="8">
    <source>
        <dbReference type="Pfam" id="PF25145"/>
    </source>
</evidence>
<keyword evidence="4 5" id="KW-0472">Membrane</keyword>
<evidence type="ECO:0000256" key="4">
    <source>
        <dbReference type="ARBA" id="ARBA00023136"/>
    </source>
</evidence>
<evidence type="ECO:0000259" key="6">
    <source>
        <dbReference type="Pfam" id="PF01957"/>
    </source>
</evidence>
<feature type="domain" description="NfeD integral membrane" evidence="7">
    <location>
        <begin position="242"/>
        <end position="359"/>
    </location>
</feature>
<dbReference type="Gene3D" id="2.40.50.140">
    <property type="entry name" value="Nucleic acid-binding proteins"/>
    <property type="match status" value="1"/>
</dbReference>
<evidence type="ECO:0000259" key="7">
    <source>
        <dbReference type="Pfam" id="PF24961"/>
    </source>
</evidence>
<dbReference type="InterPro" id="IPR002810">
    <property type="entry name" value="NfeD-like_C"/>
</dbReference>
<dbReference type="GO" id="GO:0016020">
    <property type="term" value="C:membrane"/>
    <property type="evidence" value="ECO:0007669"/>
    <property type="project" value="UniProtKB-SubCell"/>
</dbReference>
<dbReference type="PANTHER" id="PTHR33507">
    <property type="entry name" value="INNER MEMBRANE PROTEIN YBBJ"/>
    <property type="match status" value="1"/>
</dbReference>
<dbReference type="Pfam" id="PF25145">
    <property type="entry name" value="NfeD1b_N"/>
    <property type="match status" value="1"/>
</dbReference>
<evidence type="ECO:0000256" key="3">
    <source>
        <dbReference type="ARBA" id="ARBA00022989"/>
    </source>
</evidence>
<dbReference type="PANTHER" id="PTHR33507:SF4">
    <property type="entry name" value="NODULATION COMPETITIVENESS PROTEIN NFED"/>
    <property type="match status" value="1"/>
</dbReference>
<evidence type="ECO:0000256" key="5">
    <source>
        <dbReference type="SAM" id="Phobius"/>
    </source>
</evidence>
<evidence type="ECO:0000313" key="10">
    <source>
        <dbReference type="Proteomes" id="UP000673975"/>
    </source>
</evidence>
<evidence type="ECO:0000313" key="9">
    <source>
        <dbReference type="EMBL" id="MBP3191317.1"/>
    </source>
</evidence>
<dbReference type="Proteomes" id="UP000673975">
    <property type="component" value="Unassembled WGS sequence"/>
</dbReference>
<protein>
    <submittedName>
        <fullName evidence="9">Nodulation protein NfeD</fullName>
    </submittedName>
</protein>
<organism evidence="9 10">
    <name type="scientific">Natronogracilivirga saccharolytica</name>
    <dbReference type="NCBI Taxonomy" id="2812953"/>
    <lineage>
        <taxon>Bacteria</taxon>
        <taxon>Pseudomonadati</taxon>
        <taxon>Balneolota</taxon>
        <taxon>Balneolia</taxon>
        <taxon>Balneolales</taxon>
        <taxon>Cyclonatronaceae</taxon>
        <taxon>Natronogracilivirga</taxon>
    </lineage>
</organism>
<dbReference type="Pfam" id="PF01957">
    <property type="entry name" value="NfeD"/>
    <property type="match status" value="1"/>
</dbReference>
<feature type="domain" description="NfeD-like C-terminal" evidence="6">
    <location>
        <begin position="374"/>
        <end position="429"/>
    </location>
</feature>
<evidence type="ECO:0000256" key="1">
    <source>
        <dbReference type="ARBA" id="ARBA00004141"/>
    </source>
</evidence>
<evidence type="ECO:0000256" key="2">
    <source>
        <dbReference type="ARBA" id="ARBA00022692"/>
    </source>
</evidence>
<keyword evidence="3 5" id="KW-1133">Transmembrane helix</keyword>
<dbReference type="InterPro" id="IPR052165">
    <property type="entry name" value="Membrane_assoc_protease"/>
</dbReference>
<keyword evidence="2 5" id="KW-0812">Transmembrane</keyword>
<dbReference type="EMBL" id="JAFIDN010000001">
    <property type="protein sequence ID" value="MBP3191317.1"/>
    <property type="molecule type" value="Genomic_DNA"/>
</dbReference>
<comment type="caution">
    <text evidence="9">The sequence shown here is derived from an EMBL/GenBank/DDBJ whole genome shotgun (WGS) entry which is preliminary data.</text>
</comment>
<dbReference type="Gene3D" id="3.90.226.10">
    <property type="entry name" value="2-enoyl-CoA Hydratase, Chain A, domain 1"/>
    <property type="match status" value="1"/>
</dbReference>
<dbReference type="InterPro" id="IPR029045">
    <property type="entry name" value="ClpP/crotonase-like_dom_sf"/>
</dbReference>
<keyword evidence="10" id="KW-1185">Reference proteome</keyword>